<dbReference type="RefSeq" id="XP_013275964.1">
    <property type="nucleotide sequence ID" value="XM_013420510.1"/>
</dbReference>
<dbReference type="AlphaFoldDB" id="A0A0D2HE36"/>
<evidence type="ECO:0000313" key="2">
    <source>
        <dbReference type="EMBL" id="KIX08828.1"/>
    </source>
</evidence>
<feature type="coiled-coil region" evidence="1">
    <location>
        <begin position="425"/>
        <end position="452"/>
    </location>
</feature>
<keyword evidence="1" id="KW-0175">Coiled coil</keyword>
<keyword evidence="3" id="KW-1185">Reference proteome</keyword>
<sequence>MIQTLRDQSITPEPSDRERLHAILLESVDTVRSTGSFAITAVAEAFPPPELRIEGVGAVRVPLSLEDVQSFLRVCDKAPFGKGQHTLYDESIRKTLQIDGSRINFGNDAWFRWLKDVTASVAEGLGVACGAENVHAELYKMLVYGEGAMFKPHRDTEKASGMFGTLVICLPSEHVGGAVHLQHGQEHMKFETDKTSKHSVAYGAWYADVSHEVEPVVSGYRIVLAYNLVTTASLNMPTAAAVEDPKMRLMGGLDLWCNLKPNGPQGLCYALEHKYTKDGLSISRLKGCDYLRTKFVADVCDRHGRFHVLLALLHKVVTRPNCDEGKDMESVSTQLGPIKTLEGFKLQTSRSLTISESIIVKSPYYPANLWGDLDEEGEETEARQRRPDALVGEEYLGNQPGDLDKIYTDAVILIVDKDYLTDFLLPRSSNRAADYEKMLRRLRDQFEENRRDPIAQSLILQISQQYLERSSSSSQEKDDCLGTTAAAAIHIAEHDLWKRAVAALENGFNRDSFYDLGRLFASGTAKIKLDELSEGFSKIPTLRDTWWALEAFTDAFWDADSSYGPEEMSDAGVSLFVKQRVIDALDSLKALPQDAATVIFVGHEYGEEFFDQRVKPFILRFLHDTDFVNAITLEALFCSRASDEHVPAHCWLASDKYGPTISRILQLTLDVACSDFTLGKYLSRVKCSALDDKSFPFSCRPQHFFCSGKAERDADVVADFYKRARDIDTYKGYLLLDKIQASAADIPITEMDRLLIPLLQKLFIHTDADSEHVRHFYQSTLITYLVRTVEYEPEKPLNWDRANELDRCYLSSCPDCDALRSFMAAPDLEKVTIKFSGPYNHGSLMIQRWCETKEERNGALTITKTTKRWEVDKQQWEERAERARRILHRFPEEELRKRLGTKYGSVMNLDVIKLSSKRAHSALGEEPRSVLNSKQLKIEATT</sequence>
<dbReference type="Gene3D" id="2.60.120.620">
    <property type="entry name" value="q2cbj1_9rhob like domain"/>
    <property type="match status" value="1"/>
</dbReference>
<dbReference type="VEuPathDB" id="FungiDB:Z518_03485"/>
<dbReference type="Proteomes" id="UP000053617">
    <property type="component" value="Unassembled WGS sequence"/>
</dbReference>
<dbReference type="GeneID" id="25291556"/>
<dbReference type="PANTHER" id="PTHR33099">
    <property type="entry name" value="FE2OG DIOXYGENASE DOMAIN-CONTAINING PROTEIN"/>
    <property type="match status" value="1"/>
</dbReference>
<accession>A0A0D2HE36</accession>
<dbReference type="EMBL" id="KN847476">
    <property type="protein sequence ID" value="KIX08828.1"/>
    <property type="molecule type" value="Genomic_DNA"/>
</dbReference>
<dbReference type="OrthoDB" id="4157600at2759"/>
<dbReference type="HOGENOM" id="CLU_007520_1_0_1"/>
<reference evidence="2 3" key="1">
    <citation type="submission" date="2015-01" db="EMBL/GenBank/DDBJ databases">
        <title>The Genome Sequence of Rhinocladiella mackenzie CBS 650.93.</title>
        <authorList>
            <consortium name="The Broad Institute Genomics Platform"/>
            <person name="Cuomo C."/>
            <person name="de Hoog S."/>
            <person name="Gorbushina A."/>
            <person name="Stielow B."/>
            <person name="Teixiera M."/>
            <person name="Abouelleil A."/>
            <person name="Chapman S.B."/>
            <person name="Priest M."/>
            <person name="Young S.K."/>
            <person name="Wortman J."/>
            <person name="Nusbaum C."/>
            <person name="Birren B."/>
        </authorList>
    </citation>
    <scope>NUCLEOTIDE SEQUENCE [LARGE SCALE GENOMIC DNA]</scope>
    <source>
        <strain evidence="2 3">CBS 650.93</strain>
    </source>
</reference>
<evidence type="ECO:0000256" key="1">
    <source>
        <dbReference type="SAM" id="Coils"/>
    </source>
</evidence>
<protein>
    <submittedName>
        <fullName evidence="2">Rhinocladiella mackenziei CBS 650.93 unplaced genomic scaffold supercont1.2, whole genome shotgun sequence</fullName>
    </submittedName>
</protein>
<evidence type="ECO:0000313" key="3">
    <source>
        <dbReference type="Proteomes" id="UP000053617"/>
    </source>
</evidence>
<proteinExistence type="predicted"/>
<organism evidence="2 3">
    <name type="scientific">Rhinocladiella mackenziei CBS 650.93</name>
    <dbReference type="NCBI Taxonomy" id="1442369"/>
    <lineage>
        <taxon>Eukaryota</taxon>
        <taxon>Fungi</taxon>
        <taxon>Dikarya</taxon>
        <taxon>Ascomycota</taxon>
        <taxon>Pezizomycotina</taxon>
        <taxon>Eurotiomycetes</taxon>
        <taxon>Chaetothyriomycetidae</taxon>
        <taxon>Chaetothyriales</taxon>
        <taxon>Herpotrichiellaceae</taxon>
        <taxon>Rhinocladiella</taxon>
    </lineage>
</organism>
<dbReference type="PANTHER" id="PTHR33099:SF7">
    <property type="entry name" value="MYND-TYPE DOMAIN-CONTAINING PROTEIN"/>
    <property type="match status" value="1"/>
</dbReference>
<name>A0A0D2HE36_9EURO</name>
<gene>
    <name evidence="2" type="ORF">Z518_03485</name>
</gene>